<dbReference type="InterPro" id="IPR001128">
    <property type="entry name" value="Cyt_P450"/>
</dbReference>
<dbReference type="PANTHER" id="PTHR24305:SF166">
    <property type="entry name" value="CYTOCHROME P450 12A4, MITOCHONDRIAL-RELATED"/>
    <property type="match status" value="1"/>
</dbReference>
<reference evidence="2" key="2">
    <citation type="submission" date="2021-08" db="EMBL/GenBank/DDBJ databases">
        <authorList>
            <person name="Tani A."/>
            <person name="Ola A."/>
            <person name="Ogura Y."/>
            <person name="Katsura K."/>
            <person name="Hayashi T."/>
        </authorList>
    </citation>
    <scope>NUCLEOTIDE SEQUENCE</scope>
    <source>
        <strain evidence="2">JCM 32048</strain>
    </source>
</reference>
<evidence type="ECO:0000313" key="3">
    <source>
        <dbReference type="Proteomes" id="UP001055286"/>
    </source>
</evidence>
<dbReference type="InterPro" id="IPR050121">
    <property type="entry name" value="Cytochrome_P450_monoxygenase"/>
</dbReference>
<reference evidence="2" key="1">
    <citation type="journal article" date="2016" name="Front. Microbiol.">
        <title>Genome Sequence of the Piezophilic, Mesophilic Sulfate-Reducing Bacterium Desulfovibrio indicus J2T.</title>
        <authorList>
            <person name="Cao J."/>
            <person name="Maignien L."/>
            <person name="Shao Z."/>
            <person name="Alain K."/>
            <person name="Jebbar M."/>
        </authorList>
    </citation>
    <scope>NUCLEOTIDE SEQUENCE</scope>
    <source>
        <strain evidence="2">JCM 32048</strain>
    </source>
</reference>
<accession>A0AA37HEQ6</accession>
<dbReference type="AlphaFoldDB" id="A0AA37HEQ6"/>
<dbReference type="Proteomes" id="UP001055286">
    <property type="component" value="Unassembled WGS sequence"/>
</dbReference>
<name>A0AA37HEQ6_9HYPH</name>
<comment type="caution">
    <text evidence="2">The sequence shown here is derived from an EMBL/GenBank/DDBJ whole genome shotgun (WGS) entry which is preliminary data.</text>
</comment>
<dbReference type="GO" id="GO:0005506">
    <property type="term" value="F:iron ion binding"/>
    <property type="evidence" value="ECO:0007669"/>
    <property type="project" value="InterPro"/>
</dbReference>
<dbReference type="GO" id="GO:0004497">
    <property type="term" value="F:monooxygenase activity"/>
    <property type="evidence" value="ECO:0007669"/>
    <property type="project" value="InterPro"/>
</dbReference>
<dbReference type="Pfam" id="PF00067">
    <property type="entry name" value="p450"/>
    <property type="match status" value="1"/>
</dbReference>
<dbReference type="GO" id="GO:0020037">
    <property type="term" value="F:heme binding"/>
    <property type="evidence" value="ECO:0007669"/>
    <property type="project" value="InterPro"/>
</dbReference>
<organism evidence="2 3">
    <name type="scientific">Methylobacterium frigidaeris</name>
    <dbReference type="NCBI Taxonomy" id="2038277"/>
    <lineage>
        <taxon>Bacteria</taxon>
        <taxon>Pseudomonadati</taxon>
        <taxon>Pseudomonadota</taxon>
        <taxon>Alphaproteobacteria</taxon>
        <taxon>Hyphomicrobiales</taxon>
        <taxon>Methylobacteriaceae</taxon>
        <taxon>Methylobacterium</taxon>
    </lineage>
</organism>
<comment type="similarity">
    <text evidence="1">Belongs to the cytochrome P450 family.</text>
</comment>
<dbReference type="GO" id="GO:0016705">
    <property type="term" value="F:oxidoreductase activity, acting on paired donors, with incorporation or reduction of molecular oxygen"/>
    <property type="evidence" value="ECO:0007669"/>
    <property type="project" value="InterPro"/>
</dbReference>
<dbReference type="EMBL" id="BPQJ01000028">
    <property type="protein sequence ID" value="GJD64662.1"/>
    <property type="molecule type" value="Genomic_DNA"/>
</dbReference>
<keyword evidence="3" id="KW-1185">Reference proteome</keyword>
<gene>
    <name evidence="2" type="ORF">MPEAHAMD_4847</name>
</gene>
<dbReference type="SUPFAM" id="SSF48264">
    <property type="entry name" value="Cytochrome P450"/>
    <property type="match status" value="1"/>
</dbReference>
<evidence type="ECO:0000313" key="2">
    <source>
        <dbReference type="EMBL" id="GJD64662.1"/>
    </source>
</evidence>
<proteinExistence type="inferred from homology"/>
<dbReference type="PANTHER" id="PTHR24305">
    <property type="entry name" value="CYTOCHROME P450"/>
    <property type="match status" value="1"/>
</dbReference>
<evidence type="ECO:0000256" key="1">
    <source>
        <dbReference type="ARBA" id="ARBA00010617"/>
    </source>
</evidence>
<sequence length="277" mass="30274">MDPIMAATDAPFIPPMPPPAPDRVGALGVLAGLRRNAYSAFPPRCREQPVLVLPMPGRDVVVAAGPQAMRDVLATRPDLYRRIAAGDRIFGPLIGRGVAASEGQAWRHQRRILAPAFTPRTVSLLAPHMAACTEAALGPLEASRGEPVDLLTVMQDLSLAVACTSIFSLETDTFGPQLRGLLLSYAGGIGRPRASDFILPRWMPTPTTFRRSRFRRRWRALILAIIAQRRASRSPEAPRDLFDLLSEAYEGREEDLLADEVSTMIFAGHETTGLTLF</sequence>
<protein>
    <submittedName>
        <fullName evidence="2">Cytochrome P450 120</fullName>
    </submittedName>
</protein>
<dbReference type="RefSeq" id="WP_244913958.1">
    <property type="nucleotide sequence ID" value="NZ_PELK01000340.1"/>
</dbReference>
<dbReference type="Gene3D" id="1.10.630.10">
    <property type="entry name" value="Cytochrome P450"/>
    <property type="match status" value="1"/>
</dbReference>
<dbReference type="InterPro" id="IPR036396">
    <property type="entry name" value="Cyt_P450_sf"/>
</dbReference>